<proteinExistence type="inferred from homology"/>
<feature type="transmembrane region" description="Helical" evidence="7">
    <location>
        <begin position="197"/>
        <end position="217"/>
    </location>
</feature>
<keyword evidence="9" id="KW-1185">Reference proteome</keyword>
<name>A0A3N2PNL1_SODAK</name>
<gene>
    <name evidence="8" type="ORF">SODALDRAFT_316374</name>
</gene>
<dbReference type="AlphaFoldDB" id="A0A3N2PNL1"/>
<dbReference type="PANTHER" id="PTHR43791:SF15">
    <property type="entry name" value="TRANSPORTER SEO1-RELATED"/>
    <property type="match status" value="1"/>
</dbReference>
<feature type="transmembrane region" description="Helical" evidence="7">
    <location>
        <begin position="392"/>
        <end position="414"/>
    </location>
</feature>
<dbReference type="FunFam" id="1.20.1250.20:FF:000065">
    <property type="entry name" value="Putative MFS pantothenate transporter"/>
    <property type="match status" value="1"/>
</dbReference>
<evidence type="ECO:0000256" key="5">
    <source>
        <dbReference type="ARBA" id="ARBA00023136"/>
    </source>
</evidence>
<dbReference type="STRING" id="1314773.A0A3N2PNL1"/>
<evidence type="ECO:0000256" key="6">
    <source>
        <dbReference type="ARBA" id="ARBA00037968"/>
    </source>
</evidence>
<dbReference type="InterPro" id="IPR011701">
    <property type="entry name" value="MFS"/>
</dbReference>
<dbReference type="PANTHER" id="PTHR43791">
    <property type="entry name" value="PERMEASE-RELATED"/>
    <property type="match status" value="1"/>
</dbReference>
<comment type="similarity">
    <text evidence="6">Belongs to the major facilitator superfamily. Allantoate permease family.</text>
</comment>
<dbReference type="SUPFAM" id="SSF103473">
    <property type="entry name" value="MFS general substrate transporter"/>
    <property type="match status" value="1"/>
</dbReference>
<evidence type="ECO:0000256" key="7">
    <source>
        <dbReference type="SAM" id="Phobius"/>
    </source>
</evidence>
<dbReference type="EMBL" id="ML119060">
    <property type="protein sequence ID" value="ROT36082.1"/>
    <property type="molecule type" value="Genomic_DNA"/>
</dbReference>
<feature type="transmembrane region" description="Helical" evidence="7">
    <location>
        <begin position="426"/>
        <end position="447"/>
    </location>
</feature>
<evidence type="ECO:0000256" key="3">
    <source>
        <dbReference type="ARBA" id="ARBA00022692"/>
    </source>
</evidence>
<sequence>MPAPTTKRKWYQIQWYADTDTPEERKFIIKLDALIVPYAVLAYWVKYIDQSNLNNAYVAGLKEDLGFEGNELVQLQTFYIIGAVTGQTPFFFLLTYIPLHWLIPFLDIAWGIFTLLQYRVTGYAELAAYRFLVGWFEAAFFPAMHYLFGSWYRGDEIARRGGVFYTGLSLGTLTAGLIQAGASARLDGVHGLKGWRWMYIICAIITIPIGILGYFVLPGTPDQPNLRVLTKHDVQLGASRLERAGHESHGKFKLSDLGSIFVKPQFWAIILVDVLFWNAGVHTSSGSFLLWIKSLGRYSQARINELGTIAPALGIFYTLFICFASDLVLGPAWAITVAHVWNIIGLVILVIWNVPESATWFAFSTIYASYAMSSVFHGWVNTQLRSFPSQRAFTLVLINAISQSSTAWTPLLVYPTVEAPRYPKGFAFTLGCAIALIIATHMLRLYLKRRE</sequence>
<dbReference type="Pfam" id="PF07690">
    <property type="entry name" value="MFS_1"/>
    <property type="match status" value="1"/>
</dbReference>
<organism evidence="8 9">
    <name type="scientific">Sodiomyces alkalinus (strain CBS 110278 / VKM F-3762 / F11)</name>
    <name type="common">Alkaliphilic filamentous fungus</name>
    <dbReference type="NCBI Taxonomy" id="1314773"/>
    <lineage>
        <taxon>Eukaryota</taxon>
        <taxon>Fungi</taxon>
        <taxon>Dikarya</taxon>
        <taxon>Ascomycota</taxon>
        <taxon>Pezizomycotina</taxon>
        <taxon>Sordariomycetes</taxon>
        <taxon>Hypocreomycetidae</taxon>
        <taxon>Glomerellales</taxon>
        <taxon>Plectosphaerellaceae</taxon>
        <taxon>Sodiomyces</taxon>
    </lineage>
</organism>
<feature type="transmembrane region" description="Helical" evidence="7">
    <location>
        <begin position="336"/>
        <end position="354"/>
    </location>
</feature>
<dbReference type="InterPro" id="IPR036259">
    <property type="entry name" value="MFS_trans_sf"/>
</dbReference>
<keyword evidence="4 7" id="KW-1133">Transmembrane helix</keyword>
<evidence type="ECO:0000256" key="4">
    <source>
        <dbReference type="ARBA" id="ARBA00022989"/>
    </source>
</evidence>
<evidence type="ECO:0000256" key="1">
    <source>
        <dbReference type="ARBA" id="ARBA00004141"/>
    </source>
</evidence>
<dbReference type="GO" id="GO:0022857">
    <property type="term" value="F:transmembrane transporter activity"/>
    <property type="evidence" value="ECO:0007669"/>
    <property type="project" value="InterPro"/>
</dbReference>
<dbReference type="Proteomes" id="UP000272025">
    <property type="component" value="Unassembled WGS sequence"/>
</dbReference>
<feature type="transmembrane region" description="Helical" evidence="7">
    <location>
        <begin position="163"/>
        <end position="182"/>
    </location>
</feature>
<dbReference type="RefSeq" id="XP_028463888.1">
    <property type="nucleotide sequence ID" value="XM_028609313.1"/>
</dbReference>
<evidence type="ECO:0000313" key="8">
    <source>
        <dbReference type="EMBL" id="ROT36082.1"/>
    </source>
</evidence>
<protein>
    <submittedName>
        <fullName evidence="8">MFS general substrate transporter</fullName>
    </submittedName>
</protein>
<dbReference type="Gene3D" id="1.20.1250.20">
    <property type="entry name" value="MFS general substrate transporter like domains"/>
    <property type="match status" value="1"/>
</dbReference>
<reference evidence="8 9" key="1">
    <citation type="journal article" date="2018" name="Mol. Ecol.">
        <title>The obligate alkalophilic soda-lake fungus Sodiomyces alkalinus has shifted to a protein diet.</title>
        <authorList>
            <person name="Grum-Grzhimaylo A.A."/>
            <person name="Falkoski D.L."/>
            <person name="van den Heuvel J."/>
            <person name="Valero-Jimenez C.A."/>
            <person name="Min B."/>
            <person name="Choi I.G."/>
            <person name="Lipzen A."/>
            <person name="Daum C.G."/>
            <person name="Aanen D.K."/>
            <person name="Tsang A."/>
            <person name="Henrissat B."/>
            <person name="Bilanenko E.N."/>
            <person name="de Vries R.P."/>
            <person name="van Kan J.A.L."/>
            <person name="Grigoriev I.V."/>
            <person name="Debets A.J.M."/>
        </authorList>
    </citation>
    <scope>NUCLEOTIDE SEQUENCE [LARGE SCALE GENOMIC DNA]</scope>
    <source>
        <strain evidence="8 9">F11</strain>
    </source>
</reference>
<evidence type="ECO:0000313" key="9">
    <source>
        <dbReference type="Proteomes" id="UP000272025"/>
    </source>
</evidence>
<feature type="transmembrane region" description="Helical" evidence="7">
    <location>
        <begin position="101"/>
        <end position="120"/>
    </location>
</feature>
<dbReference type="GeneID" id="39577791"/>
<keyword evidence="3 7" id="KW-0812">Transmembrane</keyword>
<keyword evidence="5 7" id="KW-0472">Membrane</keyword>
<keyword evidence="2" id="KW-0813">Transport</keyword>
<feature type="transmembrane region" description="Helical" evidence="7">
    <location>
        <begin position="309"/>
        <end position="329"/>
    </location>
</feature>
<dbReference type="GO" id="GO:0016020">
    <property type="term" value="C:membrane"/>
    <property type="evidence" value="ECO:0007669"/>
    <property type="project" value="UniProtKB-SubCell"/>
</dbReference>
<accession>A0A3N2PNL1</accession>
<dbReference type="OrthoDB" id="3639251at2759"/>
<feature type="transmembrane region" description="Helical" evidence="7">
    <location>
        <begin position="132"/>
        <end position="151"/>
    </location>
</feature>
<comment type="subcellular location">
    <subcellularLocation>
        <location evidence="1">Membrane</location>
        <topology evidence="1">Multi-pass membrane protein</topology>
    </subcellularLocation>
</comment>
<evidence type="ECO:0000256" key="2">
    <source>
        <dbReference type="ARBA" id="ARBA00022448"/>
    </source>
</evidence>
<feature type="transmembrane region" description="Helical" evidence="7">
    <location>
        <begin position="266"/>
        <end position="289"/>
    </location>
</feature>
<feature type="transmembrane region" description="Helical" evidence="7">
    <location>
        <begin position="360"/>
        <end position="380"/>
    </location>
</feature>